<dbReference type="EMBL" id="SMFV01000005">
    <property type="protein sequence ID" value="TCK03380.1"/>
    <property type="molecule type" value="Genomic_DNA"/>
</dbReference>
<dbReference type="PANTHER" id="PTHR47739:SF1">
    <property type="entry name" value="TRNA1(VAL) (ADENINE(37)-N6)-METHYLTRANSFERASE"/>
    <property type="match status" value="1"/>
</dbReference>
<accession>A0A4R1G9V6</accession>
<comment type="caution">
    <text evidence="4">The sequence shown here is derived from an EMBL/GenBank/DDBJ whole genome shotgun (WGS) entry which is preliminary data.</text>
</comment>
<dbReference type="InterPro" id="IPR029063">
    <property type="entry name" value="SAM-dependent_MTases_sf"/>
</dbReference>
<keyword evidence="2" id="KW-0949">S-adenosyl-L-methionine</keyword>
<sequence length="254" mass="29382">MDRLNLQEYDLSSFLNEKTFFYQKKNGFRFGTDTFLLADFVRLKGKERLIDLGTGCGVIPILLLKKFPELKAVGIDVLEENVLLSLKNAKINGVADRFRALKLNVKEVKKTFRSGEFDVVVTNPPFIEVGRGNLSESSHRAIARQELTAKLEDFILAASYLLKNRGRLYILLPVQRFVDVIELMRKYRVEPKRLRFIQPESQREANLFLLEGMKGSGKGLVVKPPLIVYKDSKKREYTEEVDRKYREFLKGEEE</sequence>
<dbReference type="Pfam" id="PF05175">
    <property type="entry name" value="MTS"/>
    <property type="match status" value="1"/>
</dbReference>
<keyword evidence="1 4" id="KW-0808">Transferase</keyword>
<gene>
    <name evidence="4" type="ORF">CLV27_1454</name>
</gene>
<dbReference type="AlphaFoldDB" id="A0A4R1G9V6"/>
<organism evidence="4 5">
    <name type="scientific">Phorcysia thermohydrogeniphila</name>
    <dbReference type="NCBI Taxonomy" id="936138"/>
    <lineage>
        <taxon>Bacteria</taxon>
        <taxon>Pseudomonadati</taxon>
        <taxon>Aquificota</taxon>
        <taxon>Aquificia</taxon>
        <taxon>Desulfurobacteriales</taxon>
        <taxon>Desulfurobacteriaceae</taxon>
        <taxon>Phorcysia</taxon>
    </lineage>
</organism>
<dbReference type="InterPro" id="IPR050210">
    <property type="entry name" value="tRNA_Adenine-N(6)_MTase"/>
</dbReference>
<dbReference type="PROSITE" id="PS00092">
    <property type="entry name" value="N6_MTASE"/>
    <property type="match status" value="1"/>
</dbReference>
<dbReference type="GO" id="GO:0003676">
    <property type="term" value="F:nucleic acid binding"/>
    <property type="evidence" value="ECO:0007669"/>
    <property type="project" value="InterPro"/>
</dbReference>
<dbReference type="Proteomes" id="UP000295777">
    <property type="component" value="Unassembled WGS sequence"/>
</dbReference>
<dbReference type="InterPro" id="IPR007848">
    <property type="entry name" value="Small_mtfrase_dom"/>
</dbReference>
<dbReference type="PANTHER" id="PTHR47739">
    <property type="entry name" value="TRNA1(VAL) (ADENINE(37)-N6)-METHYLTRANSFERASE"/>
    <property type="match status" value="1"/>
</dbReference>
<keyword evidence="5" id="KW-1185">Reference proteome</keyword>
<dbReference type="InterPro" id="IPR002052">
    <property type="entry name" value="DNA_methylase_N6_adenine_CS"/>
</dbReference>
<dbReference type="SUPFAM" id="SSF53335">
    <property type="entry name" value="S-adenosyl-L-methionine-dependent methyltransferases"/>
    <property type="match status" value="1"/>
</dbReference>
<proteinExistence type="predicted"/>
<name>A0A4R1G9V6_9BACT</name>
<evidence type="ECO:0000256" key="2">
    <source>
        <dbReference type="ARBA" id="ARBA00022691"/>
    </source>
</evidence>
<reference evidence="4 5" key="1">
    <citation type="submission" date="2019-03" db="EMBL/GenBank/DDBJ databases">
        <title>Genomic Encyclopedia of Archaeal and Bacterial Type Strains, Phase II (KMG-II): from individual species to whole genera.</title>
        <authorList>
            <person name="Goeker M."/>
        </authorList>
    </citation>
    <scope>NUCLEOTIDE SEQUENCE [LARGE SCALE GENOMIC DNA]</scope>
    <source>
        <strain evidence="4 5">DSM 24425</strain>
    </source>
</reference>
<evidence type="ECO:0000313" key="4">
    <source>
        <dbReference type="EMBL" id="TCK03380.1"/>
    </source>
</evidence>
<keyword evidence="1 4" id="KW-0489">Methyltransferase</keyword>
<protein>
    <submittedName>
        <fullName evidence="4">tRNA1(Val) A37 N6-methylase TrmN6</fullName>
    </submittedName>
</protein>
<dbReference type="GO" id="GO:0032259">
    <property type="term" value="P:methylation"/>
    <property type="evidence" value="ECO:0007669"/>
    <property type="project" value="UniProtKB-KW"/>
</dbReference>
<dbReference type="GO" id="GO:0008170">
    <property type="term" value="F:N-methyltransferase activity"/>
    <property type="evidence" value="ECO:0007669"/>
    <property type="project" value="UniProtKB-ARBA"/>
</dbReference>
<dbReference type="GO" id="GO:0008757">
    <property type="term" value="F:S-adenosylmethionine-dependent methyltransferase activity"/>
    <property type="evidence" value="ECO:0007669"/>
    <property type="project" value="UniProtKB-ARBA"/>
</dbReference>
<dbReference type="RefSeq" id="WP_132527293.1">
    <property type="nucleotide sequence ID" value="NZ_SMFV01000005.1"/>
</dbReference>
<evidence type="ECO:0000313" key="5">
    <source>
        <dbReference type="Proteomes" id="UP000295777"/>
    </source>
</evidence>
<feature type="domain" description="Methyltransferase small" evidence="3">
    <location>
        <begin position="35"/>
        <end position="170"/>
    </location>
</feature>
<evidence type="ECO:0000259" key="3">
    <source>
        <dbReference type="Pfam" id="PF05175"/>
    </source>
</evidence>
<dbReference type="CDD" id="cd02440">
    <property type="entry name" value="AdoMet_MTases"/>
    <property type="match status" value="1"/>
</dbReference>
<dbReference type="OrthoDB" id="9777257at2"/>
<dbReference type="Gene3D" id="3.40.50.150">
    <property type="entry name" value="Vaccinia Virus protein VP39"/>
    <property type="match status" value="1"/>
</dbReference>
<evidence type="ECO:0000256" key="1">
    <source>
        <dbReference type="ARBA" id="ARBA00022603"/>
    </source>
</evidence>